<proteinExistence type="inferred from homology"/>
<comment type="caution">
    <text evidence="14">The sequence shown here is derived from an EMBL/GenBank/DDBJ whole genome shotgun (WGS) entry which is preliminary data.</text>
</comment>
<dbReference type="RefSeq" id="WP_169660475.1">
    <property type="nucleotide sequence ID" value="NZ_JABANE010000148.1"/>
</dbReference>
<dbReference type="Gene3D" id="2.40.170.20">
    <property type="entry name" value="TonB-dependent receptor, beta-barrel domain"/>
    <property type="match status" value="1"/>
</dbReference>
<keyword evidence="4 10" id="KW-0812">Transmembrane</keyword>
<keyword evidence="9 10" id="KW-0998">Cell outer membrane</keyword>
<keyword evidence="8 14" id="KW-0675">Receptor</keyword>
<keyword evidence="5" id="KW-0732">Signal</keyword>
<dbReference type="Gene3D" id="2.170.130.10">
    <property type="entry name" value="TonB-dependent receptor, plug domain"/>
    <property type="match status" value="1"/>
</dbReference>
<evidence type="ECO:0000256" key="9">
    <source>
        <dbReference type="ARBA" id="ARBA00023237"/>
    </source>
</evidence>
<dbReference type="InterPro" id="IPR039426">
    <property type="entry name" value="TonB-dep_rcpt-like"/>
</dbReference>
<evidence type="ECO:0000313" key="14">
    <source>
        <dbReference type="EMBL" id="NME72281.1"/>
    </source>
</evidence>
<accession>A0A7X9XCX1</accession>
<dbReference type="AlphaFoldDB" id="A0A7X9XCX1"/>
<dbReference type="GO" id="GO:0009279">
    <property type="term" value="C:cell outer membrane"/>
    <property type="evidence" value="ECO:0007669"/>
    <property type="project" value="UniProtKB-SubCell"/>
</dbReference>
<comment type="similarity">
    <text evidence="10 11">Belongs to the TonB-dependent receptor family.</text>
</comment>
<evidence type="ECO:0000256" key="6">
    <source>
        <dbReference type="ARBA" id="ARBA00023077"/>
    </source>
</evidence>
<evidence type="ECO:0000259" key="12">
    <source>
        <dbReference type="Pfam" id="PF00593"/>
    </source>
</evidence>
<gene>
    <name evidence="14" type="ORF">HHU12_30250</name>
</gene>
<comment type="subcellular location">
    <subcellularLocation>
        <location evidence="1 10">Cell outer membrane</location>
        <topology evidence="1 10">Multi-pass membrane protein</topology>
    </subcellularLocation>
</comment>
<dbReference type="InterPro" id="IPR036942">
    <property type="entry name" value="Beta-barrel_TonB_sf"/>
</dbReference>
<dbReference type="PANTHER" id="PTHR30069">
    <property type="entry name" value="TONB-DEPENDENT OUTER MEMBRANE RECEPTOR"/>
    <property type="match status" value="1"/>
</dbReference>
<keyword evidence="7 10" id="KW-0472">Membrane</keyword>
<evidence type="ECO:0000256" key="4">
    <source>
        <dbReference type="ARBA" id="ARBA00022692"/>
    </source>
</evidence>
<dbReference type="InterPro" id="IPR037066">
    <property type="entry name" value="Plug_dom_sf"/>
</dbReference>
<evidence type="ECO:0000256" key="10">
    <source>
        <dbReference type="PROSITE-ProRule" id="PRU01360"/>
    </source>
</evidence>
<evidence type="ECO:0000256" key="2">
    <source>
        <dbReference type="ARBA" id="ARBA00022448"/>
    </source>
</evidence>
<organism evidence="14 15">
    <name type="scientific">Flammeovirga aprica JL-4</name>
    <dbReference type="NCBI Taxonomy" id="694437"/>
    <lineage>
        <taxon>Bacteria</taxon>
        <taxon>Pseudomonadati</taxon>
        <taxon>Bacteroidota</taxon>
        <taxon>Cytophagia</taxon>
        <taxon>Cytophagales</taxon>
        <taxon>Flammeovirgaceae</taxon>
        <taxon>Flammeovirga</taxon>
    </lineage>
</organism>
<dbReference type="SUPFAM" id="SSF56935">
    <property type="entry name" value="Porins"/>
    <property type="match status" value="1"/>
</dbReference>
<evidence type="ECO:0000313" key="15">
    <source>
        <dbReference type="Proteomes" id="UP000576082"/>
    </source>
</evidence>
<dbReference type="GO" id="GO:0044718">
    <property type="term" value="P:siderophore transmembrane transport"/>
    <property type="evidence" value="ECO:0007669"/>
    <property type="project" value="TreeGrafter"/>
</dbReference>
<evidence type="ECO:0000256" key="11">
    <source>
        <dbReference type="RuleBase" id="RU003357"/>
    </source>
</evidence>
<keyword evidence="15" id="KW-1185">Reference proteome</keyword>
<evidence type="ECO:0000256" key="3">
    <source>
        <dbReference type="ARBA" id="ARBA00022452"/>
    </source>
</evidence>
<dbReference type="GO" id="GO:0015344">
    <property type="term" value="F:siderophore uptake transmembrane transporter activity"/>
    <property type="evidence" value="ECO:0007669"/>
    <property type="project" value="TreeGrafter"/>
</dbReference>
<feature type="domain" description="TonB-dependent receptor-like beta-barrel" evidence="12">
    <location>
        <begin position="215"/>
        <end position="629"/>
    </location>
</feature>
<name>A0A7X9XCX1_9BACT</name>
<dbReference type="PROSITE" id="PS52016">
    <property type="entry name" value="TONB_DEPENDENT_REC_3"/>
    <property type="match status" value="1"/>
</dbReference>
<evidence type="ECO:0000256" key="7">
    <source>
        <dbReference type="ARBA" id="ARBA00023136"/>
    </source>
</evidence>
<dbReference type="PANTHER" id="PTHR30069:SF29">
    <property type="entry name" value="HEMOGLOBIN AND HEMOGLOBIN-HAPTOGLOBIN-BINDING PROTEIN 1-RELATED"/>
    <property type="match status" value="1"/>
</dbReference>
<dbReference type="InterPro" id="IPR000531">
    <property type="entry name" value="Beta-barrel_TonB"/>
</dbReference>
<dbReference type="EMBL" id="JABANE010000148">
    <property type="protein sequence ID" value="NME72281.1"/>
    <property type="molecule type" value="Genomic_DNA"/>
</dbReference>
<dbReference type="Pfam" id="PF00593">
    <property type="entry name" value="TonB_dep_Rec_b-barrel"/>
    <property type="match status" value="1"/>
</dbReference>
<dbReference type="Proteomes" id="UP000576082">
    <property type="component" value="Unassembled WGS sequence"/>
</dbReference>
<sequence length="657" mass="74018">MKKHYSNLVAFLLFFTIGTLGFAQEKMEQDSSKISSYYLEEVAVSSGRVPQLYSEQARIITYIGAEDIQKMPAQSFDQILKYVASVDLKSRGPLDIQGDVIIRGGTFDQSLVLLNGVNMNNPQTGHHNLFLPVDMEAVNAIEVLEGPASRVFGANAFTGAVNVQTKPMDKNNIYAHAMFGDFNLQKYVGRVNLTSGKTRHMINASYNKSDGYTKNTAFERANAYYHGAYDVKGGTFDLTAGIVDKDFDANAFYGDSDTQHERVRLMHGSLRYTNNGKIKVSPMVYWNRTYDHYQWWKDNPVADNHHKVDVAGFNLNTIIPWKLGKTSIGADVKYEGILSTSLGKDINPIEVPYDNSVTYKKGDERFNYSLFLEHNIILGKFTASAGIMLNYNTQIAADSSSNGFNVFPGIDMSYELSNSLRVFTTLNTSMRLPTYTDLYYAGRNNIGNPNLKEERATTLELGLKYEKNGVNASVSAFRRWGTNIIDWVQVDTTAEGKSIFQPQNYNELTMNGITFNASLDFRRILHPEAFLHSIQFSAAYLAADQNANDLGTNSRYVLDYLNSKETLGITHSLFVKGLSANWQLTHQNRNGGYNDFEKGEVDYKPFFVMDAKVNYNIKRFNIYVEASNLFDVEYHDIGNIPMPGRWARAGVKMDLDF</sequence>
<dbReference type="InterPro" id="IPR012910">
    <property type="entry name" value="Plug_dom"/>
</dbReference>
<feature type="domain" description="TonB-dependent receptor plug" evidence="13">
    <location>
        <begin position="56"/>
        <end position="160"/>
    </location>
</feature>
<evidence type="ECO:0000256" key="8">
    <source>
        <dbReference type="ARBA" id="ARBA00023170"/>
    </source>
</evidence>
<evidence type="ECO:0000259" key="13">
    <source>
        <dbReference type="Pfam" id="PF07715"/>
    </source>
</evidence>
<reference evidence="14 15" key="1">
    <citation type="submission" date="2020-04" db="EMBL/GenBank/DDBJ databases">
        <title>Flammeovirga sp. SR4, a novel species isolated from seawater.</title>
        <authorList>
            <person name="Wang X."/>
        </authorList>
    </citation>
    <scope>NUCLEOTIDE SEQUENCE [LARGE SCALE GENOMIC DNA]</scope>
    <source>
        <strain evidence="14 15">ATCC 23126</strain>
    </source>
</reference>
<protein>
    <submittedName>
        <fullName evidence="14">TonB-dependent receptor</fullName>
    </submittedName>
</protein>
<keyword evidence="3 10" id="KW-1134">Transmembrane beta strand</keyword>
<keyword evidence="6 11" id="KW-0798">TonB box</keyword>
<keyword evidence="2 10" id="KW-0813">Transport</keyword>
<evidence type="ECO:0000256" key="1">
    <source>
        <dbReference type="ARBA" id="ARBA00004571"/>
    </source>
</evidence>
<evidence type="ECO:0000256" key="5">
    <source>
        <dbReference type="ARBA" id="ARBA00022729"/>
    </source>
</evidence>
<dbReference type="Pfam" id="PF07715">
    <property type="entry name" value="Plug"/>
    <property type="match status" value="1"/>
</dbReference>